<evidence type="ECO:0000256" key="1">
    <source>
        <dbReference type="SAM" id="Phobius"/>
    </source>
</evidence>
<dbReference type="AlphaFoldDB" id="A0A848BQE4"/>
<gene>
    <name evidence="2" type="ORF">HF872_04845</name>
</gene>
<comment type="caution">
    <text evidence="2">The sequence shown here is derived from an EMBL/GenBank/DDBJ whole genome shotgun (WGS) entry which is preliminary data.</text>
</comment>
<keyword evidence="1" id="KW-0812">Transmembrane</keyword>
<dbReference type="PANTHER" id="PTHR37826:SF3">
    <property type="entry name" value="J DOMAIN-CONTAINING PROTEIN"/>
    <property type="match status" value="1"/>
</dbReference>
<dbReference type="EMBL" id="JABAFG010000006">
    <property type="protein sequence ID" value="NME27952.1"/>
    <property type="molecule type" value="Genomic_DNA"/>
</dbReference>
<dbReference type="PANTHER" id="PTHR37826">
    <property type="entry name" value="FLOTILLIN BAND_7_5 DOMAIN PROTEIN"/>
    <property type="match status" value="1"/>
</dbReference>
<reference evidence="2 3" key="1">
    <citation type="submission" date="2020-04" db="EMBL/GenBank/DDBJ databases">
        <authorList>
            <person name="Hitch T.C.A."/>
            <person name="Wylensek D."/>
            <person name="Clavel T."/>
        </authorList>
    </citation>
    <scope>NUCLEOTIDE SEQUENCE [LARGE SCALE GENOMIC DNA]</scope>
    <source>
        <strain evidence="2 3">Oil-RF-744-FAT-WT-6-1</strain>
    </source>
</reference>
<evidence type="ECO:0000313" key="2">
    <source>
        <dbReference type="EMBL" id="NME27952.1"/>
    </source>
</evidence>
<dbReference type="Proteomes" id="UP000591071">
    <property type="component" value="Unassembled WGS sequence"/>
</dbReference>
<sequence length="366" mass="40895">MANTSVGYTCPNCGGPLEFAPGTAKVTCPYCDTEFEVAKIEELFAKQEKMAAEAQAAKEAKWDTANAGSEWSEDEAAQLQIFTCSSCGAEIVSDSNTMATECCYCGNPTMLPSRFSGMLKPDFVIPFTKTKEDAIAALNAFYKGKRLLPKAFTAHNRVEAIQPMYVPFWLFDSEVTASAEFKAETDTVYETKDERITETSVYRCDRKGTMRFQRIPVDGSQKMDDTYMESIEPYDYDGMKDFSSVYLTGCLADKYDVDAEAAVPRADERVRQSAIGVLEDTVEGYDRVELKEDVISKDEGAVSYAMAPVWILTTRYQDQPYTFMMNGQTGKMIGSLPYDKQKANLYWAGSSLILTVIFYFIAKLFV</sequence>
<dbReference type="Gene3D" id="2.20.28.30">
    <property type="entry name" value="RNA polymerase ii, chain L"/>
    <property type="match status" value="2"/>
</dbReference>
<organism evidence="2 3">
    <name type="scientific">Megasphaera hexanoica</name>
    <dbReference type="NCBI Taxonomy" id="1675036"/>
    <lineage>
        <taxon>Bacteria</taxon>
        <taxon>Bacillati</taxon>
        <taxon>Bacillota</taxon>
        <taxon>Negativicutes</taxon>
        <taxon>Veillonellales</taxon>
        <taxon>Veillonellaceae</taxon>
        <taxon>Megasphaera</taxon>
    </lineage>
</organism>
<name>A0A848BQE4_9FIRM</name>
<keyword evidence="1" id="KW-0472">Membrane</keyword>
<proteinExistence type="predicted"/>
<accession>A0A848BQE4</accession>
<feature type="transmembrane region" description="Helical" evidence="1">
    <location>
        <begin position="345"/>
        <end position="365"/>
    </location>
</feature>
<dbReference type="RefSeq" id="WP_059077469.1">
    <property type="nucleotide sequence ID" value="NZ_JABAFG010000006.1"/>
</dbReference>
<keyword evidence="1" id="KW-1133">Transmembrane helix</keyword>
<protein>
    <recommendedName>
        <fullName evidence="4">Replication restart DNA helicase PriA</fullName>
    </recommendedName>
</protein>
<evidence type="ECO:0000313" key="3">
    <source>
        <dbReference type="Proteomes" id="UP000591071"/>
    </source>
</evidence>
<evidence type="ECO:0008006" key="4">
    <source>
        <dbReference type="Google" id="ProtNLM"/>
    </source>
</evidence>